<dbReference type="InterPro" id="IPR027039">
    <property type="entry name" value="Crtac1"/>
</dbReference>
<dbReference type="PANTHER" id="PTHR16026:SF0">
    <property type="entry name" value="CARTILAGE ACIDIC PROTEIN 1"/>
    <property type="match status" value="1"/>
</dbReference>
<accession>A0ABY3MYG8</accession>
<dbReference type="InterPro" id="IPR013517">
    <property type="entry name" value="FG-GAP"/>
</dbReference>
<proteinExistence type="predicted"/>
<organism evidence="3 4">
    <name type="scientific">Colwellia echini</name>
    <dbReference type="NCBI Taxonomy" id="1982103"/>
    <lineage>
        <taxon>Bacteria</taxon>
        <taxon>Pseudomonadati</taxon>
        <taxon>Pseudomonadota</taxon>
        <taxon>Gammaproteobacteria</taxon>
        <taxon>Alteromonadales</taxon>
        <taxon>Colwelliaceae</taxon>
        <taxon>Colwellia</taxon>
    </lineage>
</organism>
<feature type="domain" description="ASPIC/UnbV" evidence="2">
    <location>
        <begin position="591"/>
        <end position="658"/>
    </location>
</feature>
<evidence type="ECO:0000313" key="3">
    <source>
        <dbReference type="EMBL" id="TYK66271.1"/>
    </source>
</evidence>
<dbReference type="Proteomes" id="UP000815846">
    <property type="component" value="Unassembled WGS sequence"/>
</dbReference>
<keyword evidence="4" id="KW-1185">Reference proteome</keyword>
<dbReference type="Pfam" id="PF13517">
    <property type="entry name" value="FG-GAP_3"/>
    <property type="match status" value="3"/>
</dbReference>
<dbReference type="Gene3D" id="2.130.10.130">
    <property type="entry name" value="Integrin alpha, N-terminal"/>
    <property type="match status" value="3"/>
</dbReference>
<sequence>MMYTFKQNKLASTVALYCAIASLSGCTTVDKSEALKPNSQIKQVNPTTLFTETSGVLPVEDRGRRKWDVAIVGDLDGNGYQDLLLTEHAHKVFIYWNEGGTFTEPSTLINGDMHGTAIADFDKDGLVEVVIAQGGGNGGNPRKPKHFEITKDRQFTGGNPLEHFEKGRGRSVKVFDANNDGNSDLFVTGFATPEQFENGANHFYSNSGTGEFVFEGNLPFSDRLSYRSSITDFNGDGQSDILVFGGKRMVAIAGGEGYTFSDVTDEVFGTLKNTSDVSAISQLDFDGDGDLDLAISRAEHQFEPETYYDAATKRFAFFSRFQPLQLEDIIIDGDFFLENLQMAYPDFDVYVGKDKRLLNLKDPAINTSYDLDRSGSSSIKLTASESFGWPEDLCVKGVKMNNLPKDSKPGLYIGYVGNNHWRICSQTSSATAGVINNVISTPVTTKDEALPAMLLENRGGKFFDVTAAMGIDINEQTTSALAADFNNDGWTDLFFMRYGDMSKEVTQYLYMNNAGKSYTLVEDHGAISTDLGATGSGAEVIDYDKDGDFDLIFANERGKWHLFENHTETISNNNYIGITVGMSPVEKADLFGTKVTVNACGRIQTREVGNTSSSFAVTYNNDLLFGLGECDEVDDVTVTWTNGEKVKLTPKQVNQYITIN</sequence>
<name>A0ABY3MYG8_9GAMM</name>
<dbReference type="RefSeq" id="WP_148747728.1">
    <property type="nucleotide sequence ID" value="NZ_PJAI02000005.1"/>
</dbReference>
<evidence type="ECO:0000256" key="1">
    <source>
        <dbReference type="ARBA" id="ARBA00022729"/>
    </source>
</evidence>
<dbReference type="Pfam" id="PF07593">
    <property type="entry name" value="UnbV_ASPIC"/>
    <property type="match status" value="1"/>
</dbReference>
<keyword evidence="1" id="KW-0732">Signal</keyword>
<dbReference type="SUPFAM" id="SSF69318">
    <property type="entry name" value="Integrin alpha N-terminal domain"/>
    <property type="match status" value="3"/>
</dbReference>
<gene>
    <name evidence="3" type="ORF">CWS31_006660</name>
</gene>
<dbReference type="PROSITE" id="PS51257">
    <property type="entry name" value="PROKAR_LIPOPROTEIN"/>
    <property type="match status" value="1"/>
</dbReference>
<dbReference type="EMBL" id="PJAI02000005">
    <property type="protein sequence ID" value="TYK66271.1"/>
    <property type="molecule type" value="Genomic_DNA"/>
</dbReference>
<evidence type="ECO:0000259" key="2">
    <source>
        <dbReference type="Pfam" id="PF07593"/>
    </source>
</evidence>
<reference evidence="3 4" key="1">
    <citation type="submission" date="2019-08" db="EMBL/GenBank/DDBJ databases">
        <title>Microbe sample from Colwellia echini.</title>
        <authorList>
            <person name="Christiansen L."/>
            <person name="Pathiraja D."/>
            <person name="Schultz-Johansen M."/>
            <person name="Choi I.-G."/>
            <person name="Stougaard P."/>
        </authorList>
    </citation>
    <scope>NUCLEOTIDE SEQUENCE [LARGE SCALE GENOMIC DNA]</scope>
    <source>
        <strain evidence="3 4">A3</strain>
    </source>
</reference>
<dbReference type="PANTHER" id="PTHR16026">
    <property type="entry name" value="CARTILAGE ACIDIC PROTEIN 1"/>
    <property type="match status" value="1"/>
</dbReference>
<dbReference type="InterPro" id="IPR028994">
    <property type="entry name" value="Integrin_alpha_N"/>
</dbReference>
<protein>
    <submittedName>
        <fullName evidence="3">CRTAC1 family protein</fullName>
    </submittedName>
</protein>
<comment type="caution">
    <text evidence="3">The sequence shown here is derived from an EMBL/GenBank/DDBJ whole genome shotgun (WGS) entry which is preliminary data.</text>
</comment>
<evidence type="ECO:0000313" key="4">
    <source>
        <dbReference type="Proteomes" id="UP000815846"/>
    </source>
</evidence>
<dbReference type="InterPro" id="IPR011519">
    <property type="entry name" value="UnbV_ASPIC"/>
</dbReference>